<dbReference type="PROSITE" id="PS00022">
    <property type="entry name" value="EGF_1"/>
    <property type="match status" value="1"/>
</dbReference>
<dbReference type="CDD" id="cd00112">
    <property type="entry name" value="LDLa"/>
    <property type="match status" value="1"/>
</dbReference>
<dbReference type="SUPFAM" id="SSF57424">
    <property type="entry name" value="LDL receptor-like module"/>
    <property type="match status" value="1"/>
</dbReference>
<evidence type="ECO:0000256" key="5">
    <source>
        <dbReference type="ARBA" id="ARBA00022989"/>
    </source>
</evidence>
<keyword evidence="3" id="KW-0732">Signal</keyword>
<dbReference type="InterPro" id="IPR000152">
    <property type="entry name" value="EGF-type_Asp/Asn_hydroxyl_site"/>
</dbReference>
<feature type="domain" description="EGF-like" evidence="10">
    <location>
        <begin position="628"/>
        <end position="664"/>
    </location>
</feature>
<keyword evidence="12" id="KW-1185">Reference proteome</keyword>
<keyword evidence="5" id="KW-1133">Transmembrane helix</keyword>
<keyword evidence="1 8" id="KW-0245">EGF-like domain</keyword>
<dbReference type="InterPro" id="IPR036383">
    <property type="entry name" value="TSP1_rpt_sf"/>
</dbReference>
<dbReference type="SMART" id="SM00192">
    <property type="entry name" value="LDLa"/>
    <property type="match status" value="1"/>
</dbReference>
<evidence type="ECO:0000256" key="9">
    <source>
        <dbReference type="SAM" id="MobiDB-lite"/>
    </source>
</evidence>
<dbReference type="Gene3D" id="2.20.100.10">
    <property type="entry name" value="Thrombospondin type-1 (TSP1) repeat"/>
    <property type="match status" value="5"/>
</dbReference>
<dbReference type="OrthoDB" id="6077660at2759"/>
<evidence type="ECO:0000256" key="6">
    <source>
        <dbReference type="ARBA" id="ARBA00023157"/>
    </source>
</evidence>
<keyword evidence="6 8" id="KW-1015">Disulfide bond</keyword>
<evidence type="ECO:0000256" key="2">
    <source>
        <dbReference type="ARBA" id="ARBA00022692"/>
    </source>
</evidence>
<feature type="region of interest" description="Disordered" evidence="9">
    <location>
        <begin position="1060"/>
        <end position="1084"/>
    </location>
</feature>
<comment type="caution">
    <text evidence="8">Lacks conserved residue(s) required for the propagation of feature annotation.</text>
</comment>
<dbReference type="InterPro" id="IPR001881">
    <property type="entry name" value="EGF-like_Ca-bd_dom"/>
</dbReference>
<dbReference type="GO" id="GO:0005509">
    <property type="term" value="F:calcium ion binding"/>
    <property type="evidence" value="ECO:0007669"/>
    <property type="project" value="InterPro"/>
</dbReference>
<dbReference type="Gene3D" id="4.10.400.10">
    <property type="entry name" value="Low-density Lipoprotein Receptor"/>
    <property type="match status" value="1"/>
</dbReference>
<dbReference type="Pfam" id="PF00008">
    <property type="entry name" value="EGF"/>
    <property type="match status" value="1"/>
</dbReference>
<dbReference type="InterPro" id="IPR052065">
    <property type="entry name" value="Compl_asym_regulator"/>
</dbReference>
<dbReference type="SUPFAM" id="SSF82895">
    <property type="entry name" value="TSP-1 type 1 repeat"/>
    <property type="match status" value="5"/>
</dbReference>
<protein>
    <submittedName>
        <fullName evidence="11">Coadhesin,Thrombospondin-1,Mucin-like protein,Hemicentin-1,Adhesion G protein-coupled receptor B3,Thrombospondin-2</fullName>
    </submittedName>
</protein>
<evidence type="ECO:0000259" key="10">
    <source>
        <dbReference type="PROSITE" id="PS50026"/>
    </source>
</evidence>
<keyword evidence="2" id="KW-0812">Transmembrane</keyword>
<dbReference type="PROSITE" id="PS50092">
    <property type="entry name" value="TSP1"/>
    <property type="match status" value="5"/>
</dbReference>
<dbReference type="CDD" id="cd00054">
    <property type="entry name" value="EGF_CA"/>
    <property type="match status" value="1"/>
</dbReference>
<reference evidence="11 12" key="1">
    <citation type="submission" date="2020-06" db="EMBL/GenBank/DDBJ databases">
        <authorList>
            <person name="Li R."/>
            <person name="Bekaert M."/>
        </authorList>
    </citation>
    <scope>NUCLEOTIDE SEQUENCE [LARGE SCALE GENOMIC DNA]</scope>
    <source>
        <strain evidence="12">wild</strain>
    </source>
</reference>
<dbReference type="PANTHER" id="PTHR22906">
    <property type="entry name" value="PROPERDIN"/>
    <property type="match status" value="1"/>
</dbReference>
<dbReference type="SMART" id="SM00181">
    <property type="entry name" value="EGF"/>
    <property type="match status" value="2"/>
</dbReference>
<evidence type="ECO:0000313" key="11">
    <source>
        <dbReference type="EMBL" id="CAC5368111.1"/>
    </source>
</evidence>
<feature type="disulfide bond" evidence="8">
    <location>
        <begin position="654"/>
        <end position="663"/>
    </location>
</feature>
<dbReference type="InterPro" id="IPR000742">
    <property type="entry name" value="EGF"/>
</dbReference>
<proteinExistence type="predicted"/>
<dbReference type="FunFam" id="2.20.100.10:FF:000007">
    <property type="entry name" value="Thrombospondin 1"/>
    <property type="match status" value="2"/>
</dbReference>
<dbReference type="Pfam" id="PF00090">
    <property type="entry name" value="TSP_1"/>
    <property type="match status" value="5"/>
</dbReference>
<dbReference type="PROSITE" id="PS50026">
    <property type="entry name" value="EGF_3"/>
    <property type="match status" value="1"/>
</dbReference>
<keyword evidence="7" id="KW-0325">Glycoprotein</keyword>
<evidence type="ECO:0000256" key="7">
    <source>
        <dbReference type="ARBA" id="ARBA00023180"/>
    </source>
</evidence>
<evidence type="ECO:0000256" key="8">
    <source>
        <dbReference type="PROSITE-ProRule" id="PRU00076"/>
    </source>
</evidence>
<name>A0A6J8AH68_MYTCO</name>
<evidence type="ECO:0000256" key="3">
    <source>
        <dbReference type="ARBA" id="ARBA00022729"/>
    </source>
</evidence>
<keyword evidence="11" id="KW-0675">Receptor</keyword>
<evidence type="ECO:0000256" key="4">
    <source>
        <dbReference type="ARBA" id="ARBA00022737"/>
    </source>
</evidence>
<dbReference type="PROSITE" id="PS01187">
    <property type="entry name" value="EGF_CA"/>
    <property type="match status" value="1"/>
</dbReference>
<evidence type="ECO:0000313" key="12">
    <source>
        <dbReference type="Proteomes" id="UP000507470"/>
    </source>
</evidence>
<sequence length="1105" mass="119022">MTKRTIHLEVDIDMETKGSYTYISDCESTGPLKKDTLGKATALCAFGLLLVVVSVFSQSLNQHRGPWQVVFKIPAGKRPTGYNSIMDFWKSSVAYNDGNVHAMNDFSSSSEIYKSSILNDWALQSISAVRLSAYKNSQEQGFVVFDAMGKGKNDWMDCGNILDSSWTDITSKGKNFCAFEPNSGNTYKRQVFINEYYNGCSDDVGWFILKDYDATQGCSSWDVTTDTPYCYYSGDSTNINWESGNRQKADSFVVSVLAWDMVFKGAEGVLPTQGSLVKLWTGSDLVNDGNVAAQSLTWAPGLVYKSRVVENWESYPGFFIESVKYAYYTSGLEVAYTVFDARNTDKNGWFDISNILYSCYSDILSYSTMVGSSIVGDGTRSFALHKEWGGCPNDKAWMEILDDPNGPQHCSWDKNVRTRPYFLYSNTGQWALCQANNAWNENQFPSAEVLAVFVKGWKMVMKVAHGQSLGGASGVHDLWTGTYTMNEGDSSALSFNAGTKTLKHSIIDNWGNNYISAVRMSMFKGGNEVAYVVFDANGADKNSWFDKSRIIYSSFTDLSPDSTTNYASIDGHSSLNRRFFLQRNYGGCSNDAGWFIVVEGDACSWEQLSGTKPYFLYSDASSYEKEDDMQDCLPNPCSNGGVCTDEGLTFSCDCTGDWFGDTCSDKNGGLTSWGSWGSCSTTCGAGSMTRTRSCTNPAPAGAGSQCSGSTTETGSCNLVTCPIDGNWGQWAQWSACSTTCEAGTRTRSRACNNPAAQHNGLDCQGSSSDSESCTLIANCPIDGAWGSWTSWGTCSVTCETGTWTRSRSCNNPAAQYNGQDCSGASSQTTSCTLPMCPIDGVWANWGSWGTCSVTCETGTWTRSRTCTNPAPQYNGADCSGSSGSTGTCTLPMCPIDGAWTSWSNWGSCTVSCGGGSQVRTRTCTNPAAQYGGADCAGVGSASQQCNSQACITPANGGLDCSGDSSDYGSCNSAACPTAAAGVYVQLCPAGWFTCEKGGTSCIDASFVCDCENDCDDGSDETTSYSGCDPLILAACPSAAPSQMMTSPVILLFCLKESGNISDDGSESDEASDDDEKSTTSREFDTDLDASGKELFFYSVCIDIQV</sequence>
<dbReference type="InterPro" id="IPR000884">
    <property type="entry name" value="TSP1_rpt"/>
</dbReference>
<dbReference type="Pfam" id="PF00057">
    <property type="entry name" value="Ldl_recept_a"/>
    <property type="match status" value="1"/>
</dbReference>
<feature type="compositionally biased region" description="Acidic residues" evidence="9">
    <location>
        <begin position="1063"/>
        <end position="1075"/>
    </location>
</feature>
<keyword evidence="5" id="KW-0472">Membrane</keyword>
<dbReference type="EMBL" id="CACVKT020001442">
    <property type="protein sequence ID" value="CAC5368111.1"/>
    <property type="molecule type" value="Genomic_DNA"/>
</dbReference>
<keyword evidence="4" id="KW-0677">Repeat</keyword>
<dbReference type="PROSITE" id="PS50068">
    <property type="entry name" value="LDLRA_2"/>
    <property type="match status" value="1"/>
</dbReference>
<evidence type="ECO:0000256" key="1">
    <source>
        <dbReference type="ARBA" id="ARBA00022536"/>
    </source>
</evidence>
<dbReference type="PANTHER" id="PTHR22906:SF21">
    <property type="entry name" value="SEMA DOMAIN-CONTAINING PROTEIN"/>
    <property type="match status" value="1"/>
</dbReference>
<dbReference type="FunFam" id="2.10.25.10:FF:000321">
    <property type="entry name" value="Protein delta homolog 1"/>
    <property type="match status" value="1"/>
</dbReference>
<dbReference type="SMART" id="SM00209">
    <property type="entry name" value="TSP1"/>
    <property type="match status" value="5"/>
</dbReference>
<gene>
    <name evidence="11" type="ORF">MCOR_7774</name>
</gene>
<dbReference type="InterPro" id="IPR036055">
    <property type="entry name" value="LDL_receptor-like_sf"/>
</dbReference>
<dbReference type="AlphaFoldDB" id="A0A6J8AH68"/>
<dbReference type="PRINTS" id="PR01705">
    <property type="entry name" value="TSP1REPEAT"/>
</dbReference>
<accession>A0A6J8AH68</accession>
<dbReference type="SUPFAM" id="SSF57196">
    <property type="entry name" value="EGF/Laminin"/>
    <property type="match status" value="1"/>
</dbReference>
<dbReference type="FunFam" id="2.20.100.10:FF:000001">
    <property type="entry name" value="semaphorin-5A isoform X1"/>
    <property type="match status" value="3"/>
</dbReference>
<dbReference type="InterPro" id="IPR002172">
    <property type="entry name" value="LDrepeatLR_classA_rpt"/>
</dbReference>
<dbReference type="SMART" id="SM00179">
    <property type="entry name" value="EGF_CA"/>
    <property type="match status" value="1"/>
</dbReference>
<organism evidence="11 12">
    <name type="scientific">Mytilus coruscus</name>
    <name type="common">Sea mussel</name>
    <dbReference type="NCBI Taxonomy" id="42192"/>
    <lineage>
        <taxon>Eukaryota</taxon>
        <taxon>Metazoa</taxon>
        <taxon>Spiralia</taxon>
        <taxon>Lophotrochozoa</taxon>
        <taxon>Mollusca</taxon>
        <taxon>Bivalvia</taxon>
        <taxon>Autobranchia</taxon>
        <taxon>Pteriomorphia</taxon>
        <taxon>Mytilida</taxon>
        <taxon>Mytiloidea</taxon>
        <taxon>Mytilidae</taxon>
        <taxon>Mytilinae</taxon>
        <taxon>Mytilus</taxon>
    </lineage>
</organism>
<dbReference type="Gene3D" id="2.10.25.10">
    <property type="entry name" value="Laminin"/>
    <property type="match status" value="1"/>
</dbReference>
<dbReference type="PROSITE" id="PS00010">
    <property type="entry name" value="ASX_HYDROXYL"/>
    <property type="match status" value="1"/>
</dbReference>
<dbReference type="InterPro" id="IPR018097">
    <property type="entry name" value="EGF_Ca-bd_CS"/>
</dbReference>
<dbReference type="Proteomes" id="UP000507470">
    <property type="component" value="Unassembled WGS sequence"/>
</dbReference>